<evidence type="ECO:0000313" key="2">
    <source>
        <dbReference type="EMBL" id="SDH41386.1"/>
    </source>
</evidence>
<feature type="domain" description="DUF4224" evidence="1">
    <location>
        <begin position="2"/>
        <end position="48"/>
    </location>
</feature>
<dbReference type="Proteomes" id="UP000198607">
    <property type="component" value="Unassembled WGS sequence"/>
</dbReference>
<name>A0A1G8C799_9RHOO</name>
<gene>
    <name evidence="2" type="ORF">SAMN05660652_01697</name>
</gene>
<dbReference type="Pfam" id="PF13986">
    <property type="entry name" value="DUF4224"/>
    <property type="match status" value="1"/>
</dbReference>
<evidence type="ECO:0000259" key="1">
    <source>
        <dbReference type="Pfam" id="PF13986"/>
    </source>
</evidence>
<dbReference type="OrthoDB" id="8759286at2"/>
<sequence>MFLTPEELADLTDYDVGQWSRQRRWLDRNGYPFELSAAGRPKVLRAYVEKRLGLTTAKAAAQTEPDFSRWERA</sequence>
<keyword evidence="3" id="KW-1185">Reference proteome</keyword>
<organism evidence="2 3">
    <name type="scientific">Propionivibrio dicarboxylicus</name>
    <dbReference type="NCBI Taxonomy" id="83767"/>
    <lineage>
        <taxon>Bacteria</taxon>
        <taxon>Pseudomonadati</taxon>
        <taxon>Pseudomonadota</taxon>
        <taxon>Betaproteobacteria</taxon>
        <taxon>Rhodocyclales</taxon>
        <taxon>Rhodocyclaceae</taxon>
        <taxon>Propionivibrio</taxon>
    </lineage>
</organism>
<reference evidence="2 3" key="1">
    <citation type="submission" date="2016-10" db="EMBL/GenBank/DDBJ databases">
        <authorList>
            <person name="de Groot N.N."/>
        </authorList>
    </citation>
    <scope>NUCLEOTIDE SEQUENCE [LARGE SCALE GENOMIC DNA]</scope>
    <source>
        <strain evidence="2 3">DSM 5885</strain>
    </source>
</reference>
<accession>A0A1G8C799</accession>
<dbReference type="EMBL" id="FNCY01000005">
    <property type="protein sequence ID" value="SDH41386.1"/>
    <property type="molecule type" value="Genomic_DNA"/>
</dbReference>
<dbReference type="AlphaFoldDB" id="A0A1G8C799"/>
<dbReference type="InterPro" id="IPR025319">
    <property type="entry name" value="DUF4224"/>
</dbReference>
<proteinExistence type="predicted"/>
<dbReference type="RefSeq" id="WP_091936510.1">
    <property type="nucleotide sequence ID" value="NZ_FNCY01000005.1"/>
</dbReference>
<evidence type="ECO:0000313" key="3">
    <source>
        <dbReference type="Proteomes" id="UP000198607"/>
    </source>
</evidence>
<protein>
    <recommendedName>
        <fullName evidence="1">DUF4224 domain-containing protein</fullName>
    </recommendedName>
</protein>
<dbReference type="STRING" id="83767.SAMN05660652_01697"/>